<accession>A0A645IUZ4</accession>
<proteinExistence type="predicted"/>
<dbReference type="PANTHER" id="PTHR34071">
    <property type="entry name" value="5-NITROIMIDAZOLE ANTIBIOTICS RESISTANCE PROTEIN, NIMA-FAMILY-RELATED PROTEIN-RELATED"/>
    <property type="match status" value="1"/>
</dbReference>
<dbReference type="SUPFAM" id="SSF50475">
    <property type="entry name" value="FMN-binding split barrel"/>
    <property type="match status" value="1"/>
</dbReference>
<dbReference type="PANTHER" id="PTHR34071:SF2">
    <property type="entry name" value="FLAVIN-NUCLEOTIDE-BINDING PROTEIN"/>
    <property type="match status" value="1"/>
</dbReference>
<name>A0A645IUZ4_9ZZZZ</name>
<evidence type="ECO:0000313" key="1">
    <source>
        <dbReference type="EMBL" id="MPN50983.1"/>
    </source>
</evidence>
<dbReference type="InterPro" id="IPR024747">
    <property type="entry name" value="Pyridox_Oxase-rel"/>
</dbReference>
<reference evidence="1" key="1">
    <citation type="submission" date="2019-08" db="EMBL/GenBank/DDBJ databases">
        <authorList>
            <person name="Kucharzyk K."/>
            <person name="Murdoch R.W."/>
            <person name="Higgins S."/>
            <person name="Loffler F."/>
        </authorList>
    </citation>
    <scope>NUCLEOTIDE SEQUENCE</scope>
</reference>
<evidence type="ECO:0008006" key="2">
    <source>
        <dbReference type="Google" id="ProtNLM"/>
    </source>
</evidence>
<protein>
    <recommendedName>
        <fullName evidence="2">Pyridoxamine 5'-phosphate oxidase putative domain-containing protein</fullName>
    </recommendedName>
</protein>
<organism evidence="1">
    <name type="scientific">bioreactor metagenome</name>
    <dbReference type="NCBI Taxonomy" id="1076179"/>
    <lineage>
        <taxon>unclassified sequences</taxon>
        <taxon>metagenomes</taxon>
        <taxon>ecological metagenomes</taxon>
    </lineage>
</organism>
<dbReference type="EMBL" id="VSSQ01115646">
    <property type="protein sequence ID" value="MPN50983.1"/>
    <property type="molecule type" value="Genomic_DNA"/>
</dbReference>
<dbReference type="InterPro" id="IPR012349">
    <property type="entry name" value="Split_barrel_FMN-bd"/>
</dbReference>
<sequence length="153" mass="17450">MRRSEKEIKDLEIIESIMKGALECRIGLCEDNKPYIVPMNFGYKDNCLYIHSALEGKKIEILKKNNNVCFEVDIKNEVVKANNPCGWSMKYLSVIGFGKAYFVEELTEKAEALNTIMEKYSGKADFKFPEVALKKVAVIKIEIEEITGKKSND</sequence>
<dbReference type="AlphaFoldDB" id="A0A645IUZ4"/>
<comment type="caution">
    <text evidence="1">The sequence shown here is derived from an EMBL/GenBank/DDBJ whole genome shotgun (WGS) entry which is preliminary data.</text>
</comment>
<gene>
    <name evidence="1" type="ORF">SDC9_198624</name>
</gene>
<dbReference type="Pfam" id="PF12900">
    <property type="entry name" value="Pyridox_ox_2"/>
    <property type="match status" value="1"/>
</dbReference>
<dbReference type="Gene3D" id="2.30.110.10">
    <property type="entry name" value="Electron Transport, Fmn-binding Protein, Chain A"/>
    <property type="match status" value="1"/>
</dbReference>